<dbReference type="RefSeq" id="WP_091084326.1">
    <property type="nucleotide sequence ID" value="NZ_FMHT01000003.1"/>
</dbReference>
<dbReference type="OrthoDB" id="3829771at2"/>
<organism evidence="2 3">
    <name type="scientific">Micromonospora nigra</name>
    <dbReference type="NCBI Taxonomy" id="145857"/>
    <lineage>
        <taxon>Bacteria</taxon>
        <taxon>Bacillati</taxon>
        <taxon>Actinomycetota</taxon>
        <taxon>Actinomycetes</taxon>
        <taxon>Micromonosporales</taxon>
        <taxon>Micromonosporaceae</taxon>
        <taxon>Micromonospora</taxon>
    </lineage>
</organism>
<evidence type="ECO:0000259" key="1">
    <source>
        <dbReference type="PROSITE" id="PS51186"/>
    </source>
</evidence>
<feature type="domain" description="N-acetyltransferase" evidence="1">
    <location>
        <begin position="13"/>
        <end position="168"/>
    </location>
</feature>
<dbReference type="GO" id="GO:0016747">
    <property type="term" value="F:acyltransferase activity, transferring groups other than amino-acyl groups"/>
    <property type="evidence" value="ECO:0007669"/>
    <property type="project" value="InterPro"/>
</dbReference>
<dbReference type="EMBL" id="FMHT01000003">
    <property type="protein sequence ID" value="SCL28885.1"/>
    <property type="molecule type" value="Genomic_DNA"/>
</dbReference>
<reference evidence="2 3" key="1">
    <citation type="submission" date="2016-06" db="EMBL/GenBank/DDBJ databases">
        <authorList>
            <person name="Kjaerup R.B."/>
            <person name="Dalgaard T.S."/>
            <person name="Juul-Madsen H.R."/>
        </authorList>
    </citation>
    <scope>NUCLEOTIDE SEQUENCE [LARGE SCALE GENOMIC DNA]</scope>
    <source>
        <strain evidence="2 3">DSM 43818</strain>
    </source>
</reference>
<dbReference type="PANTHER" id="PTHR43792">
    <property type="entry name" value="GNAT FAMILY, PUTATIVE (AFU_ORTHOLOGUE AFUA_3G00765)-RELATED-RELATED"/>
    <property type="match status" value="1"/>
</dbReference>
<dbReference type="Pfam" id="PF13302">
    <property type="entry name" value="Acetyltransf_3"/>
    <property type="match status" value="1"/>
</dbReference>
<dbReference type="InterPro" id="IPR000182">
    <property type="entry name" value="GNAT_dom"/>
</dbReference>
<keyword evidence="3" id="KW-1185">Reference proteome</keyword>
<dbReference type="InterPro" id="IPR051531">
    <property type="entry name" value="N-acetyltransferase"/>
</dbReference>
<gene>
    <name evidence="2" type="ORF">GA0070616_3779</name>
</gene>
<keyword evidence="2" id="KW-0808">Transferase</keyword>
<evidence type="ECO:0000313" key="2">
    <source>
        <dbReference type="EMBL" id="SCL28885.1"/>
    </source>
</evidence>
<dbReference type="AlphaFoldDB" id="A0A1C6SHI4"/>
<dbReference type="PROSITE" id="PS51186">
    <property type="entry name" value="GNAT"/>
    <property type="match status" value="1"/>
</dbReference>
<dbReference type="InterPro" id="IPR016181">
    <property type="entry name" value="Acyl_CoA_acyltransferase"/>
</dbReference>
<dbReference type="STRING" id="145857.GA0070616_3779"/>
<dbReference type="SUPFAM" id="SSF55729">
    <property type="entry name" value="Acyl-CoA N-acyltransferases (Nat)"/>
    <property type="match status" value="1"/>
</dbReference>
<dbReference type="Proteomes" id="UP000199699">
    <property type="component" value="Unassembled WGS sequence"/>
</dbReference>
<evidence type="ECO:0000313" key="3">
    <source>
        <dbReference type="Proteomes" id="UP000199699"/>
    </source>
</evidence>
<name>A0A1C6SHI4_9ACTN</name>
<accession>A0A1C6SHI4</accession>
<dbReference type="Gene3D" id="3.40.630.30">
    <property type="match status" value="1"/>
</dbReference>
<protein>
    <submittedName>
        <fullName evidence="2">Protein N-acetyltransferase, RimJ/RimL family</fullName>
    </submittedName>
</protein>
<dbReference type="PANTHER" id="PTHR43792:SF16">
    <property type="entry name" value="N-ACETYLTRANSFERASE DOMAIN-CONTAINING PROTEIN"/>
    <property type="match status" value="1"/>
</dbReference>
<proteinExistence type="predicted"/>
<sequence>MIPAGVRLDGDGVVLREWSERDLDRMVEIFDDPEIAYRVPVATPFDRRAAEAHLDVARRAQAAGERLCLAITTADDDRARGEVMLALATRSIGYVVGPAHRGLGLASRAVRLLTRHAHEVFALPTVCLQIEADNAGSLAVARATGYQPVDSAPEYVEDKGRRYALHRWEHRAPTSPGPA</sequence>